<protein>
    <recommendedName>
        <fullName evidence="3">Adhesin domain-containing protein</fullName>
    </recommendedName>
</protein>
<dbReference type="RefSeq" id="WP_175269685.1">
    <property type="nucleotide sequence ID" value="NZ_JABFCR010000027.1"/>
</dbReference>
<keyword evidence="2" id="KW-1185">Reference proteome</keyword>
<organism evidence="1 2">
    <name type="scientific">Mucilaginibacter humi</name>
    <dbReference type="NCBI Taxonomy" id="2732510"/>
    <lineage>
        <taxon>Bacteria</taxon>
        <taxon>Pseudomonadati</taxon>
        <taxon>Bacteroidota</taxon>
        <taxon>Sphingobacteriia</taxon>
        <taxon>Sphingobacteriales</taxon>
        <taxon>Sphingobacteriaceae</taxon>
        <taxon>Mucilaginibacter</taxon>
    </lineage>
</organism>
<dbReference type="Proteomes" id="UP000566071">
    <property type="component" value="Unassembled WGS sequence"/>
</dbReference>
<dbReference type="EMBL" id="JABFCR010000027">
    <property type="protein sequence ID" value="NNU34001.1"/>
    <property type="molecule type" value="Genomic_DNA"/>
</dbReference>
<gene>
    <name evidence="1" type="ORF">HK413_07220</name>
</gene>
<evidence type="ECO:0008006" key="3">
    <source>
        <dbReference type="Google" id="ProtNLM"/>
    </source>
</evidence>
<comment type="caution">
    <text evidence="1">The sequence shown here is derived from an EMBL/GenBank/DDBJ whole genome shotgun (WGS) entry which is preliminary data.</text>
</comment>
<evidence type="ECO:0000313" key="2">
    <source>
        <dbReference type="Proteomes" id="UP000566071"/>
    </source>
</evidence>
<accession>A0ABX1W1A1</accession>
<sequence>MPAKNPLTINNRYGGIILPDLSGKLNIKNSYGGLVAKALTNSDNMIEVRYGSANIESLSNSDLNVSYGSLQLDQADNLNANISYSPAKIGKLGSSGTFVVRYGGGLEIGDVGKNLKALSINSSYAPVKLGSLNDANADFDVTVHYGDFLYDSATNVTSKTPDNERGYTSTKNYKGHVGKGNADKVITIKSTYSNVKFD</sequence>
<evidence type="ECO:0000313" key="1">
    <source>
        <dbReference type="EMBL" id="NNU34001.1"/>
    </source>
</evidence>
<proteinExistence type="predicted"/>
<name>A0ABX1W1A1_9SPHI</name>
<reference evidence="1 2" key="1">
    <citation type="submission" date="2020-05" db="EMBL/GenBank/DDBJ databases">
        <authorList>
            <person name="Khan S.A."/>
            <person name="Jeon C.O."/>
            <person name="Chun B.H."/>
        </authorList>
    </citation>
    <scope>NUCLEOTIDE SEQUENCE [LARGE SCALE GENOMIC DNA]</scope>
    <source>
        <strain evidence="1 2">S1162</strain>
    </source>
</reference>